<proteinExistence type="predicted"/>
<dbReference type="GO" id="GO:0005737">
    <property type="term" value="C:cytoplasm"/>
    <property type="evidence" value="ECO:0007669"/>
    <property type="project" value="TreeGrafter"/>
</dbReference>
<keyword evidence="4" id="KW-0472">Membrane</keyword>
<dbReference type="Gene3D" id="3.40.50.300">
    <property type="entry name" value="P-loop containing nucleotide triphosphate hydrolases"/>
    <property type="match status" value="2"/>
</dbReference>
<dbReference type="SMART" id="SM01086">
    <property type="entry name" value="ClpB_D2-small"/>
    <property type="match status" value="1"/>
</dbReference>
<dbReference type="InterPro" id="IPR027417">
    <property type="entry name" value="P-loop_NTPase"/>
</dbReference>
<feature type="domain" description="AAA+ ATPase" evidence="5">
    <location>
        <begin position="570"/>
        <end position="741"/>
    </location>
</feature>
<dbReference type="SUPFAM" id="SSF52540">
    <property type="entry name" value="P-loop containing nucleoside triphosphate hydrolases"/>
    <property type="match status" value="2"/>
</dbReference>
<evidence type="ECO:0000256" key="1">
    <source>
        <dbReference type="ARBA" id="ARBA00022741"/>
    </source>
</evidence>
<dbReference type="Pfam" id="PF00004">
    <property type="entry name" value="AAA"/>
    <property type="match status" value="1"/>
</dbReference>
<dbReference type="Proteomes" id="UP000179069">
    <property type="component" value="Unassembled WGS sequence"/>
</dbReference>
<feature type="transmembrane region" description="Helical" evidence="4">
    <location>
        <begin position="98"/>
        <end position="117"/>
    </location>
</feature>
<evidence type="ECO:0000259" key="6">
    <source>
        <dbReference type="SMART" id="SM01086"/>
    </source>
</evidence>
<keyword evidence="4" id="KW-1133">Transmembrane helix</keyword>
<dbReference type="CDD" id="cd00009">
    <property type="entry name" value="AAA"/>
    <property type="match status" value="1"/>
</dbReference>
<dbReference type="Pfam" id="PF07724">
    <property type="entry name" value="AAA_2"/>
    <property type="match status" value="1"/>
</dbReference>
<dbReference type="FunFam" id="3.40.50.300:FF:000025">
    <property type="entry name" value="ATP-dependent Clp protease subunit"/>
    <property type="match status" value="1"/>
</dbReference>
<dbReference type="InterPro" id="IPR050130">
    <property type="entry name" value="ClpA_ClpB"/>
</dbReference>
<feature type="domain" description="AAA+ ATPase" evidence="5">
    <location>
        <begin position="296"/>
        <end position="437"/>
    </location>
</feature>
<sequence length="826" mass="92571">MDSDYIADLLHFPRFWYINAPRWWWRFTKRLLTNLDNQLAVRVMLRFWLVPVWQDKTVIGRGLSLIFRTSRIIIGGAVIFAAVIAELFWIIVWLMLPILLLLSVPSAILVLLLLWVIDASLQVAGRLRDPVRLALIEAKADANRLQAEVLKHPDAQLVLKLIEKTDVPSLPLNLTIDQLVSKAKQVKLDVGDETLRMEHLLIAILAQQKFHEADAIEAYAFLKKKRRWGRHPWIWEDDYAIRPIGGVNRAWTGLMTPELNKVSTDLTALAARGKIPELIGRQKEVEEIVRILGREGRENVLIIGEPGTGKTTIVEALANEIIRGTEFSGLRFKRLMALDIAALTAGSMGKVKERIVKIIDEIREAGNIILVIDEIHSLVAADESQTTSVVFSAFEPHLNAGEFQFIATTTPGGNKRFIEPSEAFSRTFRQISLPEANVAEAQEIAEGKAFELEQALGVSITYNAVKLAVELARRYIHDRFLPDSAIDLLEETVNKIAKTGKTVTAQAVEEMVTEKTKIPVRAADSNKEKTILLNLEKALHKRIVGQDDAVTALSDALRRARTGFAEEGKLLASFLFAGPTGVGKTETAKALAEVYFGSQKSMVRLDMSEYQTQESINRLIGPPPGKPGHELGGQLTEAVRRRPFTVILLDEIEKADIRIMDVFLQLLDDARLTDGTGRTVDFSNTIVIATSNVGTKSLLEGTEKGDAFEQLKDGVVNALRENFRPEFLNRFSGIIVYKPLTQEQVKEIAKLLLNSLIEKMGKKEITIEFSDELIDHLAKKGYNPLWGVRELRRIVSDEVEEKIAQKLLEEKMKPGQKYTLTAEFLS</sequence>
<dbReference type="GO" id="GO:0005524">
    <property type="term" value="F:ATP binding"/>
    <property type="evidence" value="ECO:0007669"/>
    <property type="project" value="UniProtKB-KW"/>
</dbReference>
<keyword evidence="3" id="KW-0143">Chaperone</keyword>
<dbReference type="Pfam" id="PF17871">
    <property type="entry name" value="AAA_lid_9"/>
    <property type="match status" value="1"/>
</dbReference>
<feature type="domain" description="Clp ATPase C-terminal" evidence="6">
    <location>
        <begin position="740"/>
        <end position="824"/>
    </location>
</feature>
<dbReference type="EMBL" id="MHCI01000019">
    <property type="protein sequence ID" value="OGY16128.1"/>
    <property type="molecule type" value="Genomic_DNA"/>
</dbReference>
<evidence type="ECO:0000259" key="5">
    <source>
        <dbReference type="SMART" id="SM00382"/>
    </source>
</evidence>
<reference evidence="7 8" key="1">
    <citation type="journal article" date="2016" name="Nat. Commun.">
        <title>Thousands of microbial genomes shed light on interconnected biogeochemical processes in an aquifer system.</title>
        <authorList>
            <person name="Anantharaman K."/>
            <person name="Brown C.T."/>
            <person name="Hug L.A."/>
            <person name="Sharon I."/>
            <person name="Castelle C.J."/>
            <person name="Probst A.J."/>
            <person name="Thomas B.C."/>
            <person name="Singh A."/>
            <person name="Wilkins M.J."/>
            <person name="Karaoz U."/>
            <person name="Brodie E.L."/>
            <person name="Williams K.H."/>
            <person name="Hubbard S.S."/>
            <person name="Banfield J.F."/>
        </authorList>
    </citation>
    <scope>NUCLEOTIDE SEQUENCE [LARGE SCALE GENOMIC DNA]</scope>
</reference>
<name>A0A1G1VL42_9BACT</name>
<dbReference type="Gene3D" id="1.10.8.60">
    <property type="match status" value="2"/>
</dbReference>
<accession>A0A1G1VL42</accession>
<dbReference type="InterPro" id="IPR019489">
    <property type="entry name" value="Clp_ATPase_C"/>
</dbReference>
<dbReference type="InterPro" id="IPR003959">
    <property type="entry name" value="ATPase_AAA_core"/>
</dbReference>
<evidence type="ECO:0000313" key="8">
    <source>
        <dbReference type="Proteomes" id="UP000179069"/>
    </source>
</evidence>
<dbReference type="SMART" id="SM00382">
    <property type="entry name" value="AAA"/>
    <property type="match status" value="2"/>
</dbReference>
<dbReference type="PANTHER" id="PTHR11638:SF175">
    <property type="entry name" value="ATP-DEPENDENT CLP PROTEASE, ATP-BINDING SUBUNIT CLPC"/>
    <property type="match status" value="1"/>
</dbReference>
<evidence type="ECO:0000313" key="7">
    <source>
        <dbReference type="EMBL" id="OGY16128.1"/>
    </source>
</evidence>
<evidence type="ECO:0008006" key="9">
    <source>
        <dbReference type="Google" id="ProtNLM"/>
    </source>
</evidence>
<evidence type="ECO:0000256" key="2">
    <source>
        <dbReference type="ARBA" id="ARBA00022840"/>
    </source>
</evidence>
<dbReference type="GO" id="GO:0034605">
    <property type="term" value="P:cellular response to heat"/>
    <property type="evidence" value="ECO:0007669"/>
    <property type="project" value="TreeGrafter"/>
</dbReference>
<dbReference type="InterPro" id="IPR041546">
    <property type="entry name" value="ClpA/ClpB_AAA_lid"/>
</dbReference>
<dbReference type="InterPro" id="IPR003593">
    <property type="entry name" value="AAA+_ATPase"/>
</dbReference>
<dbReference type="AlphaFoldDB" id="A0A1G1VL42"/>
<keyword evidence="4" id="KW-0812">Transmembrane</keyword>
<dbReference type="InterPro" id="IPR001270">
    <property type="entry name" value="ClpA/B"/>
</dbReference>
<dbReference type="PRINTS" id="PR00300">
    <property type="entry name" value="CLPPROTEASEA"/>
</dbReference>
<dbReference type="Pfam" id="PF10431">
    <property type="entry name" value="ClpB_D2-small"/>
    <property type="match status" value="1"/>
</dbReference>
<keyword evidence="1" id="KW-0547">Nucleotide-binding</keyword>
<gene>
    <name evidence="7" type="ORF">A2785_00895</name>
</gene>
<dbReference type="CDD" id="cd19499">
    <property type="entry name" value="RecA-like_ClpB_Hsp104-like"/>
    <property type="match status" value="1"/>
</dbReference>
<organism evidence="7 8">
    <name type="scientific">Candidatus Chisholmbacteria bacterium RIFCSPHIGHO2_01_FULL_49_18</name>
    <dbReference type="NCBI Taxonomy" id="1797590"/>
    <lineage>
        <taxon>Bacteria</taxon>
        <taxon>Candidatus Chisholmiibacteriota</taxon>
    </lineage>
</organism>
<comment type="caution">
    <text evidence="7">The sequence shown here is derived from an EMBL/GenBank/DDBJ whole genome shotgun (WGS) entry which is preliminary data.</text>
</comment>
<keyword evidence="2" id="KW-0067">ATP-binding</keyword>
<feature type="transmembrane region" description="Helical" evidence="4">
    <location>
        <begin position="72"/>
        <end position="92"/>
    </location>
</feature>
<evidence type="ECO:0000256" key="4">
    <source>
        <dbReference type="SAM" id="Phobius"/>
    </source>
</evidence>
<evidence type="ECO:0000256" key="3">
    <source>
        <dbReference type="ARBA" id="ARBA00023186"/>
    </source>
</evidence>
<dbReference type="PANTHER" id="PTHR11638">
    <property type="entry name" value="ATP-DEPENDENT CLP PROTEASE"/>
    <property type="match status" value="1"/>
</dbReference>
<protein>
    <recommendedName>
        <fullName evidence="9">Clp R domain-containing protein</fullName>
    </recommendedName>
</protein>
<dbReference type="GO" id="GO:0016887">
    <property type="term" value="F:ATP hydrolysis activity"/>
    <property type="evidence" value="ECO:0007669"/>
    <property type="project" value="InterPro"/>
</dbReference>